<reference evidence="2 3" key="1">
    <citation type="submission" date="2018-03" db="EMBL/GenBank/DDBJ databases">
        <title>Whole Genome Sequencing of Escherichia coli isolates from wildlife.</title>
        <authorList>
            <person name="Whitehouse C.A."/>
            <person name="Lacher D.W."/>
            <person name="Mammel M.K."/>
            <person name="Barnaba T."/>
            <person name="Lorch J.M."/>
        </authorList>
    </citation>
    <scope>NUCLEOTIDE SEQUENCE [LARGE SCALE GENOMIC DNA]</scope>
    <source>
        <strain evidence="2 3">20507-2</strain>
    </source>
</reference>
<dbReference type="Proteomes" id="UP000240382">
    <property type="component" value="Unassembled WGS sequence"/>
</dbReference>
<feature type="transmembrane region" description="Helical" evidence="1">
    <location>
        <begin position="39"/>
        <end position="57"/>
    </location>
</feature>
<gene>
    <name evidence="2" type="ORF">C7B09_19525</name>
</gene>
<keyword evidence="1" id="KW-1133">Transmembrane helix</keyword>
<accession>A0ABX5HEE8</accession>
<evidence type="ECO:0000313" key="3">
    <source>
        <dbReference type="Proteomes" id="UP000240382"/>
    </source>
</evidence>
<sequence>MRKMIKMLIVLLAILAATSILGGAGVEFTETWYPAPETFSKFIVTIITIGVFTKISVKVCKMLD</sequence>
<dbReference type="EMBL" id="PYQT01000026">
    <property type="protein sequence ID" value="PSY39706.1"/>
    <property type="molecule type" value="Genomic_DNA"/>
</dbReference>
<keyword evidence="3" id="KW-1185">Reference proteome</keyword>
<keyword evidence="1" id="KW-0472">Membrane</keyword>
<comment type="caution">
    <text evidence="2">The sequence shown here is derived from an EMBL/GenBank/DDBJ whole genome shotgun (WGS) entry which is preliminary data.</text>
</comment>
<evidence type="ECO:0000313" key="2">
    <source>
        <dbReference type="EMBL" id="PSY39706.1"/>
    </source>
</evidence>
<keyword evidence="1" id="KW-0812">Transmembrane</keyword>
<proteinExistence type="predicted"/>
<protein>
    <submittedName>
        <fullName evidence="2">Uncharacterized protein</fullName>
    </submittedName>
</protein>
<organism evidence="2 3">
    <name type="scientific">Escherichia albertii</name>
    <dbReference type="NCBI Taxonomy" id="208962"/>
    <lineage>
        <taxon>Bacteria</taxon>
        <taxon>Pseudomonadati</taxon>
        <taxon>Pseudomonadota</taxon>
        <taxon>Gammaproteobacteria</taxon>
        <taxon>Enterobacterales</taxon>
        <taxon>Enterobacteriaceae</taxon>
        <taxon>Escherichia</taxon>
    </lineage>
</organism>
<evidence type="ECO:0000256" key="1">
    <source>
        <dbReference type="SAM" id="Phobius"/>
    </source>
</evidence>
<name>A0ABX5HEE8_ESCAL</name>